<keyword evidence="2" id="KW-1185">Reference proteome</keyword>
<sequence>MSSLLPIALEGHFTRSLSNATIQRCATAASKKDLKNVWSEVKDFVLGTHKCAAEAALYDLSHAKTTREQFDAFNALTYYIEPGDRHKLAWKLDVSEFQGFQIGEHRFPVPDDIGDFMKGTVPMTTSASCRLLNTLHLNDHHVLLSSQQFGLDLSPLSNIPTDNDLYGATMRHVLIKDFQTRFSHFPALLDTLQVLGLDQDDASGQFALEVMQETEHQLAQTGLGSVAATMAENAAHLVRLASAMKDDR</sequence>
<protein>
    <submittedName>
        <fullName evidence="1">Uncharacterized protein</fullName>
    </submittedName>
</protein>
<reference evidence="1 2" key="1">
    <citation type="submission" date="2019-08" db="EMBL/GenBank/DDBJ databases">
        <authorList>
            <person name="Peeters C."/>
        </authorList>
    </citation>
    <scope>NUCLEOTIDE SEQUENCE [LARGE SCALE GENOMIC DNA]</scope>
    <source>
        <strain evidence="1 2">LMG 20602</strain>
    </source>
</reference>
<proteinExistence type="predicted"/>
<dbReference type="Proteomes" id="UP000366065">
    <property type="component" value="Unassembled WGS sequence"/>
</dbReference>
<evidence type="ECO:0000313" key="2">
    <source>
        <dbReference type="Proteomes" id="UP000366065"/>
    </source>
</evidence>
<dbReference type="EMBL" id="CABPRV010000004">
    <property type="protein sequence ID" value="VVE02407.1"/>
    <property type="molecule type" value="Genomic_DNA"/>
</dbReference>
<gene>
    <name evidence="1" type="ORF">PCA20602_02203</name>
</gene>
<evidence type="ECO:0000313" key="1">
    <source>
        <dbReference type="EMBL" id="VVE02407.1"/>
    </source>
</evidence>
<name>A0ABY6VXX8_9BURK</name>
<dbReference type="Gene3D" id="3.30.2440.10">
    <property type="entry name" value="Secreted effector protein SifA"/>
    <property type="match status" value="1"/>
</dbReference>
<accession>A0ABY6VXX8</accession>
<organism evidence="1 2">
    <name type="scientific">Pandoraea capi</name>
    <dbReference type="NCBI Taxonomy" id="2508286"/>
    <lineage>
        <taxon>Bacteria</taxon>
        <taxon>Pseudomonadati</taxon>
        <taxon>Pseudomonadota</taxon>
        <taxon>Betaproteobacteria</taxon>
        <taxon>Burkholderiales</taxon>
        <taxon>Burkholderiaceae</taxon>
        <taxon>Pandoraea</taxon>
    </lineage>
</organism>
<comment type="caution">
    <text evidence="1">The sequence shown here is derived from an EMBL/GenBank/DDBJ whole genome shotgun (WGS) entry which is preliminary data.</text>
</comment>
<dbReference type="RefSeq" id="WP_150721254.1">
    <property type="nucleotide sequence ID" value="NZ_CABPRV010000004.1"/>
</dbReference>